<protein>
    <submittedName>
        <fullName evidence="1">Uncharacterized protein</fullName>
    </submittedName>
</protein>
<evidence type="ECO:0000313" key="1">
    <source>
        <dbReference type="EMBL" id="KAJ5211931.1"/>
    </source>
</evidence>
<organism evidence="1 2">
    <name type="scientific">Penicillium cinerascens</name>
    <dbReference type="NCBI Taxonomy" id="70096"/>
    <lineage>
        <taxon>Eukaryota</taxon>
        <taxon>Fungi</taxon>
        <taxon>Dikarya</taxon>
        <taxon>Ascomycota</taxon>
        <taxon>Pezizomycotina</taxon>
        <taxon>Eurotiomycetes</taxon>
        <taxon>Eurotiomycetidae</taxon>
        <taxon>Eurotiales</taxon>
        <taxon>Aspergillaceae</taxon>
        <taxon>Penicillium</taxon>
    </lineage>
</organism>
<dbReference type="Proteomes" id="UP001150904">
    <property type="component" value="Unassembled WGS sequence"/>
</dbReference>
<dbReference type="RefSeq" id="XP_058310101.1">
    <property type="nucleotide sequence ID" value="XM_058450639.1"/>
</dbReference>
<keyword evidence="2" id="KW-1185">Reference proteome</keyword>
<evidence type="ECO:0000313" key="2">
    <source>
        <dbReference type="Proteomes" id="UP001150904"/>
    </source>
</evidence>
<comment type="caution">
    <text evidence="1">The sequence shown here is derived from an EMBL/GenBank/DDBJ whole genome shotgun (WGS) entry which is preliminary data.</text>
</comment>
<dbReference type="EMBL" id="JAPQKR010000008">
    <property type="protein sequence ID" value="KAJ5211931.1"/>
    <property type="molecule type" value="Genomic_DNA"/>
</dbReference>
<sequence>MQIPEQRHTTRLYNTTEQHPESYLYIEETNNRHWVPPQPTSQSDRVQSVQTLQTSTEIHSFRRSPPIDDSDRAVFVSSGAGSIAIDSFTLDAKCKERGPVRSAIPVLLS</sequence>
<proteinExistence type="predicted"/>
<reference evidence="1" key="1">
    <citation type="submission" date="2022-12" db="EMBL/GenBank/DDBJ databases">
        <authorList>
            <person name="Petersen C."/>
        </authorList>
    </citation>
    <scope>NUCLEOTIDE SEQUENCE</scope>
    <source>
        <strain evidence="1">IBT 15544</strain>
    </source>
</reference>
<reference evidence="1" key="2">
    <citation type="journal article" date="2023" name="IMA Fungus">
        <title>Comparative genomic study of the Penicillium genus elucidates a diverse pangenome and 15 lateral gene transfer events.</title>
        <authorList>
            <person name="Petersen C."/>
            <person name="Sorensen T."/>
            <person name="Nielsen M.R."/>
            <person name="Sondergaard T.E."/>
            <person name="Sorensen J.L."/>
            <person name="Fitzpatrick D.A."/>
            <person name="Frisvad J.C."/>
            <person name="Nielsen K.L."/>
        </authorList>
    </citation>
    <scope>NUCLEOTIDE SEQUENCE</scope>
    <source>
        <strain evidence="1">IBT 15544</strain>
    </source>
</reference>
<dbReference type="GeneID" id="83177940"/>
<accession>A0A9W9N2C4</accession>
<gene>
    <name evidence="1" type="ORF">N7498_003577</name>
</gene>
<name>A0A9W9N2C4_9EURO</name>
<dbReference type="AlphaFoldDB" id="A0A9W9N2C4"/>